<evidence type="ECO:0008006" key="7">
    <source>
        <dbReference type="Google" id="ProtNLM"/>
    </source>
</evidence>
<dbReference type="EMBL" id="FOFB01000001">
    <property type="protein sequence ID" value="SEP60271.1"/>
    <property type="molecule type" value="Genomic_DNA"/>
</dbReference>
<comment type="subcellular location">
    <subcellularLocation>
        <location evidence="1">Cell outer membrane</location>
    </subcellularLocation>
</comment>
<gene>
    <name evidence="5" type="ORF">SAMN05444359_101205</name>
</gene>
<dbReference type="Gene3D" id="2.40.170.20">
    <property type="entry name" value="TonB-dependent receptor, beta-barrel domain"/>
    <property type="match status" value="1"/>
</dbReference>
<feature type="chain" id="PRO_5011514388" description="Outer membrane receptor proteins, mostly Fe transport" evidence="4">
    <location>
        <begin position="19"/>
        <end position="704"/>
    </location>
</feature>
<evidence type="ECO:0000256" key="4">
    <source>
        <dbReference type="SAM" id="SignalP"/>
    </source>
</evidence>
<evidence type="ECO:0000256" key="3">
    <source>
        <dbReference type="ARBA" id="ARBA00023237"/>
    </source>
</evidence>
<dbReference type="SUPFAM" id="SSF56935">
    <property type="entry name" value="Porins"/>
    <property type="match status" value="1"/>
</dbReference>
<dbReference type="RefSeq" id="WP_090164940.1">
    <property type="nucleotide sequence ID" value="NZ_FOFB01000001.1"/>
</dbReference>
<protein>
    <recommendedName>
        <fullName evidence="7">Outer membrane receptor proteins, mostly Fe transport</fullName>
    </recommendedName>
</protein>
<dbReference type="InterPro" id="IPR008969">
    <property type="entry name" value="CarboxyPept-like_regulatory"/>
</dbReference>
<dbReference type="STRING" id="478744.SAMN05444359_101205"/>
<accession>A0A1H8Z7G2</accession>
<evidence type="ECO:0000313" key="6">
    <source>
        <dbReference type="Proteomes" id="UP000199021"/>
    </source>
</evidence>
<dbReference type="GO" id="GO:0009279">
    <property type="term" value="C:cell outer membrane"/>
    <property type="evidence" value="ECO:0007669"/>
    <property type="project" value="UniProtKB-SubCell"/>
</dbReference>
<evidence type="ECO:0000313" key="5">
    <source>
        <dbReference type="EMBL" id="SEP60271.1"/>
    </source>
</evidence>
<dbReference type="OrthoDB" id="1075473at2"/>
<dbReference type="Proteomes" id="UP000199021">
    <property type="component" value="Unassembled WGS sequence"/>
</dbReference>
<feature type="signal peptide" evidence="4">
    <location>
        <begin position="1"/>
        <end position="18"/>
    </location>
</feature>
<keyword evidence="4" id="KW-0732">Signal</keyword>
<evidence type="ECO:0000256" key="2">
    <source>
        <dbReference type="ARBA" id="ARBA00023136"/>
    </source>
</evidence>
<dbReference type="SUPFAM" id="SSF49464">
    <property type="entry name" value="Carboxypeptidase regulatory domain-like"/>
    <property type="match status" value="1"/>
</dbReference>
<name>A0A1H8Z7G2_9BACT</name>
<proteinExistence type="predicted"/>
<evidence type="ECO:0000256" key="1">
    <source>
        <dbReference type="ARBA" id="ARBA00004442"/>
    </source>
</evidence>
<dbReference type="InterPro" id="IPR036942">
    <property type="entry name" value="Beta-barrel_TonB_sf"/>
</dbReference>
<dbReference type="AlphaFoldDB" id="A0A1H8Z7G2"/>
<dbReference type="PROSITE" id="PS51257">
    <property type="entry name" value="PROKAR_LIPOPROTEIN"/>
    <property type="match status" value="1"/>
</dbReference>
<organism evidence="5 6">
    <name type="scientific">Neolewinella agarilytica</name>
    <dbReference type="NCBI Taxonomy" id="478744"/>
    <lineage>
        <taxon>Bacteria</taxon>
        <taxon>Pseudomonadati</taxon>
        <taxon>Bacteroidota</taxon>
        <taxon>Saprospiria</taxon>
        <taxon>Saprospirales</taxon>
        <taxon>Lewinellaceae</taxon>
        <taxon>Neolewinella</taxon>
    </lineage>
</organism>
<dbReference type="InParanoid" id="A0A1H8Z7G2"/>
<sequence>MPKFLLLLLLTVSGCLHAQISISGTIVSRADQAPLTGAYVYPLSAPGKVTTTDLDGRFSLELSEPDSVLVSFLGFKSFARLVTASDTAILWPLQPTDAASMDAITVRAKKIPNGELASTRISQMDIYLNPAANADPLLAVNTLPAATNVDETANVSLRGSPSEATGVYLNDVPIRSAVRLDQSNGVGQFSIFGQIPLADVRIYASAPPVNYSQTSAGAVALYTARDLPTTTNYGISLNLAGAGLSHSRPLGPKSGIRAFVNVANLDAFRALNRKGLPELKASNGFDAAVQFVHNFSEKSSFQLFYLGFQERFTFTTQSPYYEGDFEQRKPRHLAIANWQLERNDWAWSFNQAMDWENGQYRFGNSITEPRRLSGHAAVHGTYNKSGFKLKTGASTNVFADRVRGSFPLSDYAISPEDPSQTYYVKTDHQLVEAYAYGQLRLGEKWLVGAGLKSLYGFSTEEIQYTAQASLKYRAGKWHRFNLGGGRFAQFLSPGPQVREWQWLELRQLALEYTYERRFWTLEAALFDKQERYELSTDLRVSGAESRVTFDNKSLRAWASLAMVRSRSEAAGVPSRRDLPFLARAQVQKSFEGNVSLGLAASWRRGTYFLPVIGQMPIPGREGWQSPVFAAADDGTRYPNYRRIDLSASKIFPLGEGQLILYLSVNNLLNTENIRSYGYDATFENRSEEVFSRRIVFVGGVYNWE</sequence>
<keyword evidence="3" id="KW-0998">Cell outer membrane</keyword>
<keyword evidence="6" id="KW-1185">Reference proteome</keyword>
<reference evidence="6" key="1">
    <citation type="submission" date="2016-10" db="EMBL/GenBank/DDBJ databases">
        <authorList>
            <person name="Varghese N."/>
            <person name="Submissions S."/>
        </authorList>
    </citation>
    <scope>NUCLEOTIDE SEQUENCE [LARGE SCALE GENOMIC DNA]</scope>
    <source>
        <strain evidence="6">DSM 24740</strain>
    </source>
</reference>
<keyword evidence="2" id="KW-0472">Membrane</keyword>